<comment type="caution">
    <text evidence="2">The sequence shown here is derived from an EMBL/GenBank/DDBJ whole genome shotgun (WGS) entry which is preliminary data.</text>
</comment>
<organism evidence="2 3">
    <name type="scientific">Calycina marina</name>
    <dbReference type="NCBI Taxonomy" id="1763456"/>
    <lineage>
        <taxon>Eukaryota</taxon>
        <taxon>Fungi</taxon>
        <taxon>Dikarya</taxon>
        <taxon>Ascomycota</taxon>
        <taxon>Pezizomycotina</taxon>
        <taxon>Leotiomycetes</taxon>
        <taxon>Helotiales</taxon>
        <taxon>Pezizellaceae</taxon>
        <taxon>Calycina</taxon>
    </lineage>
</organism>
<protein>
    <submittedName>
        <fullName evidence="2">Uncharacterized protein</fullName>
    </submittedName>
</protein>
<dbReference type="AlphaFoldDB" id="A0A9P7ZAQ6"/>
<feature type="region of interest" description="Disordered" evidence="1">
    <location>
        <begin position="170"/>
        <end position="214"/>
    </location>
</feature>
<evidence type="ECO:0000313" key="2">
    <source>
        <dbReference type="EMBL" id="KAG9248619.1"/>
    </source>
</evidence>
<dbReference type="EMBL" id="MU253746">
    <property type="protein sequence ID" value="KAG9248619.1"/>
    <property type="molecule type" value="Genomic_DNA"/>
</dbReference>
<reference evidence="2" key="1">
    <citation type="journal article" date="2021" name="IMA Fungus">
        <title>Genomic characterization of three marine fungi, including Emericellopsis atlantica sp. nov. with signatures of a generalist lifestyle and marine biomass degradation.</title>
        <authorList>
            <person name="Hagestad O.C."/>
            <person name="Hou L."/>
            <person name="Andersen J.H."/>
            <person name="Hansen E.H."/>
            <person name="Altermark B."/>
            <person name="Li C."/>
            <person name="Kuhnert E."/>
            <person name="Cox R.J."/>
            <person name="Crous P.W."/>
            <person name="Spatafora J.W."/>
            <person name="Lail K."/>
            <person name="Amirebrahimi M."/>
            <person name="Lipzen A."/>
            <person name="Pangilinan J."/>
            <person name="Andreopoulos W."/>
            <person name="Hayes R.D."/>
            <person name="Ng V."/>
            <person name="Grigoriev I.V."/>
            <person name="Jackson S.A."/>
            <person name="Sutton T.D.S."/>
            <person name="Dobson A.D.W."/>
            <person name="Rama T."/>
        </authorList>
    </citation>
    <scope>NUCLEOTIDE SEQUENCE</scope>
    <source>
        <strain evidence="2">TRa3180A</strain>
    </source>
</reference>
<accession>A0A9P7ZAQ6</accession>
<feature type="compositionally biased region" description="Acidic residues" evidence="1">
    <location>
        <begin position="180"/>
        <end position="193"/>
    </location>
</feature>
<sequence length="233" mass="25932">MPHSDGDQAEQTTPTSKRTLILPLTMKYISDNHPNLEGLPSFSNPMPYIPAARDPPMARTTMVLPRVERERSADVDIVELVGEVYRNFPKTALGLCLRLGGAKTNALEAIEIDMESFFHGQGVTLHIFSGNRELYDGVYGYLRTRTTHFEGFEQLEGGDEDDDEEEVVYESDSSLSSLNDVDESLSDMEEDGQPEEKEEGKDVPARWTRSRAAGERSLIGKARGCEWAKMAAA</sequence>
<evidence type="ECO:0000313" key="3">
    <source>
        <dbReference type="Proteomes" id="UP000887226"/>
    </source>
</evidence>
<proteinExistence type="predicted"/>
<dbReference type="Proteomes" id="UP000887226">
    <property type="component" value="Unassembled WGS sequence"/>
</dbReference>
<feature type="compositionally biased region" description="Low complexity" evidence="1">
    <location>
        <begin position="170"/>
        <end position="179"/>
    </location>
</feature>
<gene>
    <name evidence="2" type="ORF">BJ878DRAFT_563964</name>
</gene>
<keyword evidence="3" id="KW-1185">Reference proteome</keyword>
<name>A0A9P7ZAQ6_9HELO</name>
<feature type="compositionally biased region" description="Basic and acidic residues" evidence="1">
    <location>
        <begin position="194"/>
        <end position="204"/>
    </location>
</feature>
<evidence type="ECO:0000256" key="1">
    <source>
        <dbReference type="SAM" id="MobiDB-lite"/>
    </source>
</evidence>